<evidence type="ECO:0000313" key="2">
    <source>
        <dbReference type="EMBL" id="QVY58139.1"/>
    </source>
</evidence>
<feature type="transmembrane region" description="Helical" evidence="1">
    <location>
        <begin position="40"/>
        <end position="67"/>
    </location>
</feature>
<protein>
    <submittedName>
        <fullName evidence="2">Uncharacterized protein</fullName>
    </submittedName>
</protein>
<proteinExistence type="predicted"/>
<gene>
    <name evidence="2" type="primary">ycf92</name>
</gene>
<name>A0A8E7PH30_9FLOR</name>
<keyword evidence="2" id="KW-0934">Plastid</keyword>
<reference evidence="2" key="1">
    <citation type="submission" date="2019-07" db="EMBL/GenBank/DDBJ databases">
        <authorList>
            <person name="Zhang J."/>
            <person name="Liu T."/>
        </authorList>
    </citation>
    <scope>NUCLEOTIDE SEQUENCE</scope>
</reference>
<sequence length="251" mass="29763">MLINLFPIAFFNEYIISPKIGLHYVKCNKKIISLFFYLSYFYYIHPIYSILINLIGAMVITCLYFQFNNSHSAFAYYLMVYSIIKSINIKKLFIKINFNDTIIHQLFYKIINIRYTNIYLFLSNKLLIKIILIPVTCFICLKVLFSTTKYEHTIGCAINLLQYFKIFTSMPISFLITLSSQVLLLFSNKISYLIISIHLRNMHINFINQYIKSSYSLLRDFLNFSDSRIKIISLIICLRNIKHSRLVFMDL</sequence>
<organism evidence="2">
    <name type="scientific">Eucheuma denticulatum</name>
    <dbReference type="NCBI Taxonomy" id="305493"/>
    <lineage>
        <taxon>Eukaryota</taxon>
        <taxon>Rhodophyta</taxon>
        <taxon>Florideophyceae</taxon>
        <taxon>Rhodymeniophycidae</taxon>
        <taxon>Gigartinales</taxon>
        <taxon>Solieriaceae</taxon>
        <taxon>Eucheuma</taxon>
    </lineage>
</organism>
<accession>A0A8E7PH30</accession>
<keyword evidence="1" id="KW-0812">Transmembrane</keyword>
<dbReference type="AlphaFoldDB" id="A0A8E7PH30"/>
<keyword evidence="1" id="KW-0472">Membrane</keyword>
<feature type="transmembrane region" description="Helical" evidence="1">
    <location>
        <begin position="166"/>
        <end position="186"/>
    </location>
</feature>
<feature type="transmembrane region" description="Helical" evidence="1">
    <location>
        <begin position="126"/>
        <end position="146"/>
    </location>
</feature>
<geneLocation type="plastid" evidence="2"/>
<evidence type="ECO:0000256" key="1">
    <source>
        <dbReference type="SAM" id="Phobius"/>
    </source>
</evidence>
<keyword evidence="1" id="KW-1133">Transmembrane helix</keyword>
<dbReference type="EMBL" id="MN240357">
    <property type="protein sequence ID" value="QVY58139.1"/>
    <property type="molecule type" value="Genomic_DNA"/>
</dbReference>
<feature type="transmembrane region" description="Helical" evidence="1">
    <location>
        <begin position="73"/>
        <end position="89"/>
    </location>
</feature>
<reference evidence="2" key="2">
    <citation type="journal article" date="2021" name="Genomics">
        <title>Comparative analysis of mitochondrial genomes of Nirvanini and Evacanthini (Hemiptera: Cicadellidae) reveals an explicit evolutionary relationship.</title>
        <authorList>
            <person name="Du Y."/>
            <person name="Liang Z."/>
            <person name="Dietrich C.H."/>
            <person name="Dai W."/>
        </authorList>
    </citation>
    <scope>NUCLEOTIDE SEQUENCE</scope>
</reference>